<protein>
    <recommendedName>
        <fullName evidence="5">CX domain-containing protein</fullName>
    </recommendedName>
</protein>
<feature type="chain" id="PRO_5012831335" description="CX domain-containing protein" evidence="2">
    <location>
        <begin position="21"/>
        <end position="215"/>
    </location>
</feature>
<evidence type="ECO:0000256" key="2">
    <source>
        <dbReference type="SAM" id="SignalP"/>
    </source>
</evidence>
<keyword evidence="4" id="KW-1185">Reference proteome</keyword>
<name>A0A267EKB1_9PLAT</name>
<keyword evidence="1" id="KW-0472">Membrane</keyword>
<dbReference type="EMBL" id="NIVC01002034">
    <property type="protein sequence ID" value="PAA61414.1"/>
    <property type="molecule type" value="Genomic_DNA"/>
</dbReference>
<evidence type="ECO:0000256" key="1">
    <source>
        <dbReference type="SAM" id="Phobius"/>
    </source>
</evidence>
<evidence type="ECO:0008006" key="5">
    <source>
        <dbReference type="Google" id="ProtNLM"/>
    </source>
</evidence>
<dbReference type="Proteomes" id="UP000215902">
    <property type="component" value="Unassembled WGS sequence"/>
</dbReference>
<accession>A0A267EKB1</accession>
<gene>
    <name evidence="3" type="ORF">BOX15_Mlig033762g1</name>
</gene>
<reference evidence="3 4" key="1">
    <citation type="submission" date="2017-06" db="EMBL/GenBank/DDBJ databases">
        <title>A platform for efficient transgenesis in Macrostomum lignano, a flatworm model organism for stem cell research.</title>
        <authorList>
            <person name="Berezikov E."/>
        </authorList>
    </citation>
    <scope>NUCLEOTIDE SEQUENCE [LARGE SCALE GENOMIC DNA]</scope>
    <source>
        <strain evidence="3">DV1</strain>
        <tissue evidence="3">Whole organism</tissue>
    </source>
</reference>
<keyword evidence="2" id="KW-0732">Signal</keyword>
<feature type="transmembrane region" description="Helical" evidence="1">
    <location>
        <begin position="119"/>
        <end position="144"/>
    </location>
</feature>
<dbReference type="AlphaFoldDB" id="A0A267EKB1"/>
<organism evidence="3 4">
    <name type="scientific">Macrostomum lignano</name>
    <dbReference type="NCBI Taxonomy" id="282301"/>
    <lineage>
        <taxon>Eukaryota</taxon>
        <taxon>Metazoa</taxon>
        <taxon>Spiralia</taxon>
        <taxon>Lophotrochozoa</taxon>
        <taxon>Platyhelminthes</taxon>
        <taxon>Rhabditophora</taxon>
        <taxon>Macrostomorpha</taxon>
        <taxon>Macrostomida</taxon>
        <taxon>Macrostomidae</taxon>
        <taxon>Macrostomum</taxon>
    </lineage>
</organism>
<keyword evidence="1" id="KW-1133">Transmembrane helix</keyword>
<evidence type="ECO:0000313" key="4">
    <source>
        <dbReference type="Proteomes" id="UP000215902"/>
    </source>
</evidence>
<feature type="signal peptide" evidence="2">
    <location>
        <begin position="1"/>
        <end position="20"/>
    </location>
</feature>
<feature type="non-terminal residue" evidence="3">
    <location>
        <position position="1"/>
    </location>
</feature>
<evidence type="ECO:0000313" key="3">
    <source>
        <dbReference type="EMBL" id="PAA61414.1"/>
    </source>
</evidence>
<sequence length="215" mass="23543">SMPPHLPLLLLLPVTAIAAAAPLASTKPAALAVPALGIAESNGLNTMLNAEKELESVELCSSSEDPKTVIRRQDGGKLSVKNIKQTKLALVNFTESLMTENYCCSSKAGVRCTFKYKPVYYVLCIFTGLSSGLLLLLGLLALFYKYKYRPWEFFRDLMSRPLLPRSGLSIRSDGPHGEAREADTAVDSVVDCSQRTRPGQLSSQCQDDRMLPDIF</sequence>
<proteinExistence type="predicted"/>
<comment type="caution">
    <text evidence="3">The sequence shown here is derived from an EMBL/GenBank/DDBJ whole genome shotgun (WGS) entry which is preliminary data.</text>
</comment>
<keyword evidence="1" id="KW-0812">Transmembrane</keyword>